<keyword evidence="4 7" id="KW-1133">Transmembrane helix</keyword>
<dbReference type="SUPFAM" id="SSF48317">
    <property type="entry name" value="Acid phosphatase/Vanadium-dependent haloperoxidase"/>
    <property type="match status" value="1"/>
</dbReference>
<organism evidence="9 10">
    <name type="scientific">Podospora didyma</name>
    <dbReference type="NCBI Taxonomy" id="330526"/>
    <lineage>
        <taxon>Eukaryota</taxon>
        <taxon>Fungi</taxon>
        <taxon>Dikarya</taxon>
        <taxon>Ascomycota</taxon>
        <taxon>Pezizomycotina</taxon>
        <taxon>Sordariomycetes</taxon>
        <taxon>Sordariomycetidae</taxon>
        <taxon>Sordariales</taxon>
        <taxon>Podosporaceae</taxon>
        <taxon>Podospora</taxon>
    </lineage>
</organism>
<dbReference type="InterPro" id="IPR036938">
    <property type="entry name" value="PAP2/HPO_sf"/>
</dbReference>
<gene>
    <name evidence="9" type="ORF">B0H63DRAFT_474426</name>
</gene>
<evidence type="ECO:0000256" key="2">
    <source>
        <dbReference type="ARBA" id="ARBA00008816"/>
    </source>
</evidence>
<evidence type="ECO:0000313" key="10">
    <source>
        <dbReference type="Proteomes" id="UP001285441"/>
    </source>
</evidence>
<evidence type="ECO:0000256" key="5">
    <source>
        <dbReference type="ARBA" id="ARBA00023136"/>
    </source>
</evidence>
<proteinExistence type="inferred from homology"/>
<feature type="transmembrane region" description="Helical" evidence="7">
    <location>
        <begin position="130"/>
        <end position="149"/>
    </location>
</feature>
<dbReference type="GO" id="GO:0046839">
    <property type="term" value="P:phospholipid dephosphorylation"/>
    <property type="evidence" value="ECO:0007669"/>
    <property type="project" value="TreeGrafter"/>
</dbReference>
<evidence type="ECO:0000256" key="3">
    <source>
        <dbReference type="ARBA" id="ARBA00022692"/>
    </source>
</evidence>
<dbReference type="GO" id="GO:0016020">
    <property type="term" value="C:membrane"/>
    <property type="evidence" value="ECO:0007669"/>
    <property type="project" value="UniProtKB-SubCell"/>
</dbReference>
<dbReference type="PANTHER" id="PTHR10165:SF84">
    <property type="entry name" value="PHOSPHATIDIC ACID PHOSPHATASE BETA"/>
    <property type="match status" value="1"/>
</dbReference>
<dbReference type="InterPro" id="IPR043216">
    <property type="entry name" value="PAP-like"/>
</dbReference>
<accession>A0AAE0NG04</accession>
<feature type="region of interest" description="Disordered" evidence="6">
    <location>
        <begin position="1"/>
        <end position="30"/>
    </location>
</feature>
<reference evidence="9" key="2">
    <citation type="submission" date="2023-06" db="EMBL/GenBank/DDBJ databases">
        <authorList>
            <consortium name="Lawrence Berkeley National Laboratory"/>
            <person name="Haridas S."/>
            <person name="Hensen N."/>
            <person name="Bonometti L."/>
            <person name="Westerberg I."/>
            <person name="Brannstrom I.O."/>
            <person name="Guillou S."/>
            <person name="Cros-Aarteil S."/>
            <person name="Calhoun S."/>
            <person name="Kuo A."/>
            <person name="Mondo S."/>
            <person name="Pangilinan J."/>
            <person name="Riley R."/>
            <person name="LaButti K."/>
            <person name="Andreopoulos B."/>
            <person name="Lipzen A."/>
            <person name="Chen C."/>
            <person name="Yanf M."/>
            <person name="Daum C."/>
            <person name="Ng V."/>
            <person name="Clum A."/>
            <person name="Steindorff A."/>
            <person name="Ohm R."/>
            <person name="Martin F."/>
            <person name="Silar P."/>
            <person name="Natvig D."/>
            <person name="Lalanne C."/>
            <person name="Gautier V."/>
            <person name="Ament-velasquez S.L."/>
            <person name="Kruys A."/>
            <person name="Hutchinson M.I."/>
            <person name="Powell A.J."/>
            <person name="Barry K."/>
            <person name="Miller A.N."/>
            <person name="Grigoriev I.V."/>
            <person name="Debuchy R."/>
            <person name="Gladieux P."/>
            <person name="Thoren M.H."/>
            <person name="Johannesson H."/>
        </authorList>
    </citation>
    <scope>NUCLEOTIDE SEQUENCE</scope>
    <source>
        <strain evidence="9">CBS 232.78</strain>
    </source>
</reference>
<sequence>MSPKMVLPFHRHPDSPRDVSTPSPGARRDSKGKRLGWFIVDWIKLSWKDVIAMIVLAALSLGINQAPLATVRTFSITFTTSGDIVFPQFAYPYRGWIISPTLSGLLSTLVPIGIIAIAQIRIRSFWDLNNAILGTLYSVIIGTLFQVILKQLIGGFRPYFLDICQPDISRVMGGNNNATGLNAVGFHNIMYTVDVCTNPDKQALKNAMTSFPSGHSTAAFAGYVFLFLWMNAKLKVWANYQPSFYWLALLFAPLLVAVLMACALTVDQAHNWYDILAGSTIGTVAAFAAYRVCYASIFDWRYNHIPLARREVFDYDAMGGMVPKNMERAVFVRKLGWGRRRKARRTGGGEKRISGHGMGSARSSATYAPQDTGLVSPHGQAVRYPETSRVRSSPQQHRGRLGGDDIV</sequence>
<feature type="domain" description="Phosphatidic acid phosphatase type 2/haloperoxidase" evidence="8">
    <location>
        <begin position="131"/>
        <end position="290"/>
    </location>
</feature>
<name>A0AAE0NG04_9PEZI</name>
<feature type="transmembrane region" description="Helical" evidence="7">
    <location>
        <begin position="244"/>
        <end position="266"/>
    </location>
</feature>
<evidence type="ECO:0000256" key="7">
    <source>
        <dbReference type="SAM" id="Phobius"/>
    </source>
</evidence>
<dbReference type="PANTHER" id="PTHR10165">
    <property type="entry name" value="LIPID PHOSPHATE PHOSPHATASE"/>
    <property type="match status" value="1"/>
</dbReference>
<dbReference type="AlphaFoldDB" id="A0AAE0NG04"/>
<dbReference type="GO" id="GO:0008195">
    <property type="term" value="F:phosphatidate phosphatase activity"/>
    <property type="evidence" value="ECO:0007669"/>
    <property type="project" value="TreeGrafter"/>
</dbReference>
<dbReference type="Proteomes" id="UP001285441">
    <property type="component" value="Unassembled WGS sequence"/>
</dbReference>
<feature type="transmembrane region" description="Helical" evidence="7">
    <location>
        <begin position="50"/>
        <end position="68"/>
    </location>
</feature>
<evidence type="ECO:0000256" key="6">
    <source>
        <dbReference type="SAM" id="MobiDB-lite"/>
    </source>
</evidence>
<protein>
    <submittedName>
        <fullName evidence="9">Phosphatidic acid phosphatase type 2/haloperoxidase</fullName>
    </submittedName>
</protein>
<comment type="subcellular location">
    <subcellularLocation>
        <location evidence="1">Membrane</location>
        <topology evidence="1">Multi-pass membrane protein</topology>
    </subcellularLocation>
</comment>
<dbReference type="InterPro" id="IPR000326">
    <property type="entry name" value="PAP2/HPO"/>
</dbReference>
<dbReference type="CDD" id="cd03390">
    <property type="entry name" value="PAP2_containing_1_like"/>
    <property type="match status" value="1"/>
</dbReference>
<evidence type="ECO:0000256" key="4">
    <source>
        <dbReference type="ARBA" id="ARBA00022989"/>
    </source>
</evidence>
<evidence type="ECO:0000259" key="8">
    <source>
        <dbReference type="SMART" id="SM00014"/>
    </source>
</evidence>
<evidence type="ECO:0000256" key="1">
    <source>
        <dbReference type="ARBA" id="ARBA00004141"/>
    </source>
</evidence>
<keyword evidence="10" id="KW-1185">Reference proteome</keyword>
<dbReference type="Gene3D" id="1.20.144.10">
    <property type="entry name" value="Phosphatidic acid phosphatase type 2/haloperoxidase"/>
    <property type="match status" value="1"/>
</dbReference>
<dbReference type="SMART" id="SM00014">
    <property type="entry name" value="acidPPc"/>
    <property type="match status" value="1"/>
</dbReference>
<feature type="transmembrane region" description="Helical" evidence="7">
    <location>
        <begin position="272"/>
        <end position="293"/>
    </location>
</feature>
<evidence type="ECO:0000313" key="9">
    <source>
        <dbReference type="EMBL" id="KAK3380822.1"/>
    </source>
</evidence>
<dbReference type="EMBL" id="JAULSW010000005">
    <property type="protein sequence ID" value="KAK3380822.1"/>
    <property type="molecule type" value="Genomic_DNA"/>
</dbReference>
<keyword evidence="3 7" id="KW-0812">Transmembrane</keyword>
<comment type="similarity">
    <text evidence="2">Belongs to the PA-phosphatase related phosphoesterase family.</text>
</comment>
<feature type="region of interest" description="Disordered" evidence="6">
    <location>
        <begin position="342"/>
        <end position="407"/>
    </location>
</feature>
<feature type="transmembrane region" description="Helical" evidence="7">
    <location>
        <begin position="96"/>
        <end position="118"/>
    </location>
</feature>
<keyword evidence="5 7" id="KW-0472">Membrane</keyword>
<reference evidence="9" key="1">
    <citation type="journal article" date="2023" name="Mol. Phylogenet. Evol.">
        <title>Genome-scale phylogeny and comparative genomics of the fungal order Sordariales.</title>
        <authorList>
            <person name="Hensen N."/>
            <person name="Bonometti L."/>
            <person name="Westerberg I."/>
            <person name="Brannstrom I.O."/>
            <person name="Guillou S."/>
            <person name="Cros-Aarteil S."/>
            <person name="Calhoun S."/>
            <person name="Haridas S."/>
            <person name="Kuo A."/>
            <person name="Mondo S."/>
            <person name="Pangilinan J."/>
            <person name="Riley R."/>
            <person name="LaButti K."/>
            <person name="Andreopoulos B."/>
            <person name="Lipzen A."/>
            <person name="Chen C."/>
            <person name="Yan M."/>
            <person name="Daum C."/>
            <person name="Ng V."/>
            <person name="Clum A."/>
            <person name="Steindorff A."/>
            <person name="Ohm R.A."/>
            <person name="Martin F."/>
            <person name="Silar P."/>
            <person name="Natvig D.O."/>
            <person name="Lalanne C."/>
            <person name="Gautier V."/>
            <person name="Ament-Velasquez S.L."/>
            <person name="Kruys A."/>
            <person name="Hutchinson M.I."/>
            <person name="Powell A.J."/>
            <person name="Barry K."/>
            <person name="Miller A.N."/>
            <person name="Grigoriev I.V."/>
            <person name="Debuchy R."/>
            <person name="Gladieux P."/>
            <person name="Hiltunen Thoren M."/>
            <person name="Johannesson H."/>
        </authorList>
    </citation>
    <scope>NUCLEOTIDE SEQUENCE</scope>
    <source>
        <strain evidence="9">CBS 232.78</strain>
    </source>
</reference>
<dbReference type="Pfam" id="PF01569">
    <property type="entry name" value="PAP2"/>
    <property type="match status" value="1"/>
</dbReference>
<comment type="caution">
    <text evidence="9">The sequence shown here is derived from an EMBL/GenBank/DDBJ whole genome shotgun (WGS) entry which is preliminary data.</text>
</comment>
<dbReference type="GO" id="GO:0006644">
    <property type="term" value="P:phospholipid metabolic process"/>
    <property type="evidence" value="ECO:0007669"/>
    <property type="project" value="InterPro"/>
</dbReference>
<feature type="transmembrane region" description="Helical" evidence="7">
    <location>
        <begin position="214"/>
        <end position="232"/>
    </location>
</feature>